<reference evidence="3" key="1">
    <citation type="submission" date="2016-10" db="EMBL/GenBank/DDBJ databases">
        <title>Sequence of Gallionella enrichment culture.</title>
        <authorList>
            <person name="Poehlein A."/>
            <person name="Muehling M."/>
            <person name="Daniel R."/>
        </authorList>
    </citation>
    <scope>NUCLEOTIDE SEQUENCE</scope>
</reference>
<accession>A0A1J5RAN0</accession>
<evidence type="ECO:0000313" key="3">
    <source>
        <dbReference type="EMBL" id="OIQ89087.1"/>
    </source>
</evidence>
<feature type="coiled-coil region" evidence="1">
    <location>
        <begin position="41"/>
        <end position="96"/>
    </location>
</feature>
<organism evidence="3">
    <name type="scientific">mine drainage metagenome</name>
    <dbReference type="NCBI Taxonomy" id="410659"/>
    <lineage>
        <taxon>unclassified sequences</taxon>
        <taxon>metagenomes</taxon>
        <taxon>ecological metagenomes</taxon>
    </lineage>
</organism>
<comment type="caution">
    <text evidence="3">The sequence shown here is derived from an EMBL/GenBank/DDBJ whole genome shotgun (WGS) entry which is preliminary data.</text>
</comment>
<name>A0A1J5RAN0_9ZZZZ</name>
<evidence type="ECO:0000256" key="2">
    <source>
        <dbReference type="SAM" id="Phobius"/>
    </source>
</evidence>
<feature type="transmembrane region" description="Helical" evidence="2">
    <location>
        <begin position="99"/>
        <end position="120"/>
    </location>
</feature>
<sequence>MRPTIVHPAPAMPASWLAAINAALPYIDSIAKIALPVFGQRKSSREANEDTQRQLAELQTAVTHNAEHVRELAVQLQAALSALEQAVAEAAAAQRRLRLLVMAALALALAGVAIALALWLRMAG</sequence>
<keyword evidence="2" id="KW-0812">Transmembrane</keyword>
<proteinExistence type="predicted"/>
<keyword evidence="2" id="KW-1133">Transmembrane helix</keyword>
<keyword evidence="1" id="KW-0175">Coiled coil</keyword>
<dbReference type="EMBL" id="MLJW01000345">
    <property type="protein sequence ID" value="OIQ89087.1"/>
    <property type="molecule type" value="Genomic_DNA"/>
</dbReference>
<keyword evidence="2" id="KW-0472">Membrane</keyword>
<dbReference type="AlphaFoldDB" id="A0A1J5RAN0"/>
<evidence type="ECO:0000256" key="1">
    <source>
        <dbReference type="SAM" id="Coils"/>
    </source>
</evidence>
<gene>
    <name evidence="3" type="ORF">GALL_290320</name>
</gene>
<protein>
    <submittedName>
        <fullName evidence="3">Uncharacterized protein</fullName>
    </submittedName>
</protein>